<dbReference type="Proteomes" id="UP000193207">
    <property type="component" value="Unassembled WGS sequence"/>
</dbReference>
<accession>A0A1X6Y744</accession>
<dbReference type="EMBL" id="FWFU01000001">
    <property type="protein sequence ID" value="SLN10958.1"/>
    <property type="molecule type" value="Genomic_DNA"/>
</dbReference>
<keyword evidence="2" id="KW-1185">Reference proteome</keyword>
<organism evidence="1 2">
    <name type="scientific">Roseovarius halotolerans</name>
    <dbReference type="NCBI Taxonomy" id="505353"/>
    <lineage>
        <taxon>Bacteria</taxon>
        <taxon>Pseudomonadati</taxon>
        <taxon>Pseudomonadota</taxon>
        <taxon>Alphaproteobacteria</taxon>
        <taxon>Rhodobacterales</taxon>
        <taxon>Roseobacteraceae</taxon>
        <taxon>Roseovarius</taxon>
    </lineage>
</organism>
<dbReference type="RefSeq" id="WP_085815793.1">
    <property type="nucleotide sequence ID" value="NZ_FWFU01000001.1"/>
</dbReference>
<dbReference type="AlphaFoldDB" id="A0A1X6Y744"/>
<sequence length="72" mass="7909">MSDKDQIEEAKKILRAAGIKMSIDGCGCCGSPAVRMQHNGKEVIFDDTSYPGKYQMADDVIFDMFEEEGGAE</sequence>
<proteinExistence type="predicted"/>
<evidence type="ECO:0000313" key="2">
    <source>
        <dbReference type="Proteomes" id="UP000193207"/>
    </source>
</evidence>
<name>A0A1X6Y744_9RHOB</name>
<gene>
    <name evidence="1" type="ORF">ROH8110_00043</name>
</gene>
<protein>
    <submittedName>
        <fullName evidence="1">Uncharacterized protein</fullName>
    </submittedName>
</protein>
<reference evidence="1 2" key="1">
    <citation type="submission" date="2017-03" db="EMBL/GenBank/DDBJ databases">
        <authorList>
            <person name="Afonso C.L."/>
            <person name="Miller P.J."/>
            <person name="Scott M.A."/>
            <person name="Spackman E."/>
            <person name="Goraichik I."/>
            <person name="Dimitrov K.M."/>
            <person name="Suarez D.L."/>
            <person name="Swayne D.E."/>
        </authorList>
    </citation>
    <scope>NUCLEOTIDE SEQUENCE [LARGE SCALE GENOMIC DNA]</scope>
    <source>
        <strain evidence="1 2">CECT 8110</strain>
    </source>
</reference>
<evidence type="ECO:0000313" key="1">
    <source>
        <dbReference type="EMBL" id="SLN10958.1"/>
    </source>
</evidence>